<dbReference type="Pfam" id="PF05221">
    <property type="entry name" value="AdoHcyase"/>
    <property type="match status" value="1"/>
</dbReference>
<sequence length="51" mass="5791">MLTLTDSGKMKIDWAKTHMLVSGEIRKRFMKEKPLSGFRIAMALHVEAKTG</sequence>
<dbReference type="Gene3D" id="3.40.50.1480">
    <property type="entry name" value="Adenosylhomocysteinase-like"/>
    <property type="match status" value="1"/>
</dbReference>
<dbReference type="AlphaFoldDB" id="T1BIQ3"/>
<comment type="caution">
    <text evidence="1">The sequence shown here is derived from an EMBL/GenBank/DDBJ whole genome shotgun (WGS) entry which is preliminary data.</text>
</comment>
<gene>
    <name evidence="1" type="ORF">B1A_06864</name>
</gene>
<name>T1BIQ3_9ZZZZ</name>
<feature type="non-terminal residue" evidence="1">
    <location>
        <position position="51"/>
    </location>
</feature>
<reference evidence="1" key="2">
    <citation type="journal article" date="2014" name="ISME J.">
        <title>Microbial stratification in low pH oxic and suboxic macroscopic growths along an acid mine drainage.</title>
        <authorList>
            <person name="Mendez-Garcia C."/>
            <person name="Mesa V."/>
            <person name="Sprenger R.R."/>
            <person name="Richter M."/>
            <person name="Diez M.S."/>
            <person name="Solano J."/>
            <person name="Bargiela R."/>
            <person name="Golyshina O.V."/>
            <person name="Manteca A."/>
            <person name="Ramos J.L."/>
            <person name="Gallego J.R."/>
            <person name="Llorente I."/>
            <person name="Martins Dos Santos V.A."/>
            <person name="Jensen O.N."/>
            <person name="Pelaez A.I."/>
            <person name="Sanchez J."/>
            <person name="Ferrer M."/>
        </authorList>
    </citation>
    <scope>NUCLEOTIDE SEQUENCE</scope>
</reference>
<evidence type="ECO:0000313" key="1">
    <source>
        <dbReference type="EMBL" id="EQD69547.1"/>
    </source>
</evidence>
<dbReference type="InterPro" id="IPR000043">
    <property type="entry name" value="Adenosylhomocysteinase-like"/>
</dbReference>
<dbReference type="InterPro" id="IPR042172">
    <property type="entry name" value="Adenosylhomocyst_ase-like_sf"/>
</dbReference>
<proteinExistence type="predicted"/>
<reference evidence="1" key="1">
    <citation type="submission" date="2013-08" db="EMBL/GenBank/DDBJ databases">
        <authorList>
            <person name="Mendez C."/>
            <person name="Richter M."/>
            <person name="Ferrer M."/>
            <person name="Sanchez J."/>
        </authorList>
    </citation>
    <scope>NUCLEOTIDE SEQUENCE</scope>
</reference>
<dbReference type="EMBL" id="AUZX01004964">
    <property type="protein sequence ID" value="EQD69547.1"/>
    <property type="molecule type" value="Genomic_DNA"/>
</dbReference>
<protein>
    <recommendedName>
        <fullName evidence="2">Adenosylhomocysteinase</fullName>
    </recommendedName>
</protein>
<accession>T1BIQ3</accession>
<organism evidence="1">
    <name type="scientific">mine drainage metagenome</name>
    <dbReference type="NCBI Taxonomy" id="410659"/>
    <lineage>
        <taxon>unclassified sequences</taxon>
        <taxon>metagenomes</taxon>
        <taxon>ecological metagenomes</taxon>
    </lineage>
</organism>
<evidence type="ECO:0008006" key="2">
    <source>
        <dbReference type="Google" id="ProtNLM"/>
    </source>
</evidence>
<dbReference type="SUPFAM" id="SSF52283">
    <property type="entry name" value="Formate/glycerate dehydrogenase catalytic domain-like"/>
    <property type="match status" value="1"/>
</dbReference>